<evidence type="ECO:0000256" key="5">
    <source>
        <dbReference type="SAM" id="MobiDB-lite"/>
    </source>
</evidence>
<dbReference type="PROSITE" id="PS50850">
    <property type="entry name" value="MFS"/>
    <property type="match status" value="1"/>
</dbReference>
<feature type="transmembrane region" description="Helical" evidence="6">
    <location>
        <begin position="163"/>
        <end position="185"/>
    </location>
</feature>
<evidence type="ECO:0000313" key="9">
    <source>
        <dbReference type="Proteomes" id="UP001183390"/>
    </source>
</evidence>
<feature type="transmembrane region" description="Helical" evidence="6">
    <location>
        <begin position="402"/>
        <end position="421"/>
    </location>
</feature>
<dbReference type="Pfam" id="PF07690">
    <property type="entry name" value="MFS_1"/>
    <property type="match status" value="2"/>
</dbReference>
<feature type="region of interest" description="Disordered" evidence="5">
    <location>
        <begin position="1"/>
        <end position="23"/>
    </location>
</feature>
<comment type="caution">
    <text evidence="8">The sequence shown here is derived from an EMBL/GenBank/DDBJ whole genome shotgun (WGS) entry which is preliminary data.</text>
</comment>
<feature type="compositionally biased region" description="Low complexity" evidence="5">
    <location>
        <begin position="14"/>
        <end position="23"/>
    </location>
</feature>
<dbReference type="Proteomes" id="UP001183390">
    <property type="component" value="Unassembled WGS sequence"/>
</dbReference>
<dbReference type="PROSITE" id="PS00216">
    <property type="entry name" value="SUGAR_TRANSPORT_1"/>
    <property type="match status" value="1"/>
</dbReference>
<keyword evidence="9" id="KW-1185">Reference proteome</keyword>
<feature type="transmembrane region" description="Helical" evidence="6">
    <location>
        <begin position="126"/>
        <end position="151"/>
    </location>
</feature>
<feature type="domain" description="Major facilitator superfamily (MFS) profile" evidence="7">
    <location>
        <begin position="243"/>
        <end position="427"/>
    </location>
</feature>
<feature type="transmembrane region" description="Helical" evidence="6">
    <location>
        <begin position="67"/>
        <end position="91"/>
    </location>
</feature>
<dbReference type="RefSeq" id="WP_311511260.1">
    <property type="nucleotide sequence ID" value="NZ_JAVREP010000004.1"/>
</dbReference>
<organism evidence="8 9">
    <name type="scientific">Nocardiopsis lambiniae</name>
    <dbReference type="NCBI Taxonomy" id="3075539"/>
    <lineage>
        <taxon>Bacteria</taxon>
        <taxon>Bacillati</taxon>
        <taxon>Actinomycetota</taxon>
        <taxon>Actinomycetes</taxon>
        <taxon>Streptosporangiales</taxon>
        <taxon>Nocardiopsidaceae</taxon>
        <taxon>Nocardiopsis</taxon>
    </lineage>
</organism>
<dbReference type="InterPro" id="IPR005829">
    <property type="entry name" value="Sugar_transporter_CS"/>
</dbReference>
<reference evidence="9" key="1">
    <citation type="submission" date="2023-07" db="EMBL/GenBank/DDBJ databases">
        <title>30 novel species of actinomycetes from the DSMZ collection.</title>
        <authorList>
            <person name="Nouioui I."/>
        </authorList>
    </citation>
    <scope>NUCLEOTIDE SEQUENCE [LARGE SCALE GENOMIC DNA]</scope>
    <source>
        <strain evidence="9">DSM 44743</strain>
    </source>
</reference>
<dbReference type="SUPFAM" id="SSF103473">
    <property type="entry name" value="MFS general substrate transporter"/>
    <property type="match status" value="1"/>
</dbReference>
<evidence type="ECO:0000256" key="6">
    <source>
        <dbReference type="SAM" id="Phobius"/>
    </source>
</evidence>
<proteinExistence type="predicted"/>
<evidence type="ECO:0000256" key="2">
    <source>
        <dbReference type="ARBA" id="ARBA00022692"/>
    </source>
</evidence>
<feature type="transmembrane region" description="Helical" evidence="6">
    <location>
        <begin position="376"/>
        <end position="396"/>
    </location>
</feature>
<feature type="transmembrane region" description="Helical" evidence="6">
    <location>
        <begin position="30"/>
        <end position="55"/>
    </location>
</feature>
<protein>
    <submittedName>
        <fullName evidence="8">MFS transporter</fullName>
    </submittedName>
</protein>
<feature type="transmembrane region" description="Helical" evidence="6">
    <location>
        <begin position="103"/>
        <end position="120"/>
    </location>
</feature>
<dbReference type="InterPro" id="IPR036259">
    <property type="entry name" value="MFS_trans_sf"/>
</dbReference>
<evidence type="ECO:0000256" key="3">
    <source>
        <dbReference type="ARBA" id="ARBA00022989"/>
    </source>
</evidence>
<keyword evidence="3 6" id="KW-1133">Transmembrane helix</keyword>
<keyword evidence="2 6" id="KW-0812">Transmembrane</keyword>
<dbReference type="PANTHER" id="PTHR23528">
    <property type="match status" value="1"/>
</dbReference>
<evidence type="ECO:0000256" key="1">
    <source>
        <dbReference type="ARBA" id="ARBA00004651"/>
    </source>
</evidence>
<comment type="subcellular location">
    <subcellularLocation>
        <location evidence="1">Cell membrane</location>
        <topology evidence="1">Multi-pass membrane protein</topology>
    </subcellularLocation>
</comment>
<feature type="transmembrane region" description="Helical" evidence="6">
    <location>
        <begin position="279"/>
        <end position="301"/>
    </location>
</feature>
<name>A0ABU2M795_9ACTN</name>
<dbReference type="PANTHER" id="PTHR23528:SF1">
    <property type="entry name" value="MAJOR FACILITATOR SUPERFAMILY (MFS) PROFILE DOMAIN-CONTAINING PROTEIN"/>
    <property type="match status" value="1"/>
</dbReference>
<evidence type="ECO:0000313" key="8">
    <source>
        <dbReference type="EMBL" id="MDT0328548.1"/>
    </source>
</evidence>
<dbReference type="InterPro" id="IPR020846">
    <property type="entry name" value="MFS_dom"/>
</dbReference>
<gene>
    <name evidence="8" type="ORF">RM479_08990</name>
</gene>
<evidence type="ECO:0000259" key="7">
    <source>
        <dbReference type="PROSITE" id="PS50850"/>
    </source>
</evidence>
<keyword evidence="4 6" id="KW-0472">Membrane</keyword>
<feature type="transmembrane region" description="Helical" evidence="6">
    <location>
        <begin position="313"/>
        <end position="331"/>
    </location>
</feature>
<feature type="transmembrane region" description="Helical" evidence="6">
    <location>
        <begin position="337"/>
        <end position="355"/>
    </location>
</feature>
<evidence type="ECO:0000256" key="4">
    <source>
        <dbReference type="ARBA" id="ARBA00023136"/>
    </source>
</evidence>
<feature type="transmembrane region" description="Helical" evidence="6">
    <location>
        <begin position="191"/>
        <end position="210"/>
    </location>
</feature>
<dbReference type="EMBL" id="JAVREP010000004">
    <property type="protein sequence ID" value="MDT0328548.1"/>
    <property type="molecule type" value="Genomic_DNA"/>
</dbReference>
<dbReference type="InterPro" id="IPR011701">
    <property type="entry name" value="MFS"/>
</dbReference>
<feature type="transmembrane region" description="Helical" evidence="6">
    <location>
        <begin position="244"/>
        <end position="267"/>
    </location>
</feature>
<accession>A0ABU2M795</accession>
<sequence>MSTSTPSNPPPKGAPRGTPPRGADLARTPLLISIVTSQFGISMVYGAVPGVLLALQVQTLAGDDAKAGVLSLFTAFGAVAALLSQPLAGMLSDRTRSRVGSRTPYVLGGGLIAAPVLWAMGTVDSLLVLAVLYVVSEFVLSAAQGPLAAVLPDRVPAERRGRFSAGLGLGIMLGSVAGTVLASVLSDDLRIAYLVLGCVPVVLGATRLYLAADTDNRGVARPPSTDGMRWWRTFLVSPRDHPDFWWVVGSRMFTYTGFFVVQGYSLYLLGDYVGLGDDAVGQVGIAAGIAALCICLAAVPAGLLSDRVGRRKIFVQVASVTMGVGFMIPLFSPSLPAYLTMVVVTSLAFGCFEAVDTALVTQVLPRSTSFAQDLGVTNVASIAPQILAPAIAGVIVVTTDGYALVFPAAALFAVLGGVTVTRIRGTR</sequence>
<dbReference type="Gene3D" id="1.20.1250.20">
    <property type="entry name" value="MFS general substrate transporter like domains"/>
    <property type="match status" value="2"/>
</dbReference>